<feature type="signal peptide" evidence="11">
    <location>
        <begin position="1"/>
        <end position="27"/>
    </location>
</feature>
<evidence type="ECO:0000256" key="9">
    <source>
        <dbReference type="ARBA" id="ARBA00023170"/>
    </source>
</evidence>
<dbReference type="SUPFAM" id="SSF56112">
    <property type="entry name" value="Protein kinase-like (PK-like)"/>
    <property type="match status" value="1"/>
</dbReference>
<dbReference type="GO" id="GO:0005524">
    <property type="term" value="F:ATP binding"/>
    <property type="evidence" value="ECO:0007669"/>
    <property type="project" value="InterPro"/>
</dbReference>
<evidence type="ECO:0000313" key="14">
    <source>
        <dbReference type="Proteomes" id="UP001457282"/>
    </source>
</evidence>
<dbReference type="PANTHER" id="PTHR48007">
    <property type="entry name" value="LEUCINE-RICH REPEAT RECEPTOR-LIKE PROTEIN KINASE PXC1"/>
    <property type="match status" value="1"/>
</dbReference>
<dbReference type="InterPro" id="IPR011009">
    <property type="entry name" value="Kinase-like_dom_sf"/>
</dbReference>
<evidence type="ECO:0000256" key="8">
    <source>
        <dbReference type="ARBA" id="ARBA00023136"/>
    </source>
</evidence>
<keyword evidence="9" id="KW-0675">Receptor</keyword>
<keyword evidence="2" id="KW-0597">Phosphoprotein</keyword>
<organism evidence="13 14">
    <name type="scientific">Rubus argutus</name>
    <name type="common">Southern blackberry</name>
    <dbReference type="NCBI Taxonomy" id="59490"/>
    <lineage>
        <taxon>Eukaryota</taxon>
        <taxon>Viridiplantae</taxon>
        <taxon>Streptophyta</taxon>
        <taxon>Embryophyta</taxon>
        <taxon>Tracheophyta</taxon>
        <taxon>Spermatophyta</taxon>
        <taxon>Magnoliopsida</taxon>
        <taxon>eudicotyledons</taxon>
        <taxon>Gunneridae</taxon>
        <taxon>Pentapetalae</taxon>
        <taxon>rosids</taxon>
        <taxon>fabids</taxon>
        <taxon>Rosales</taxon>
        <taxon>Rosaceae</taxon>
        <taxon>Rosoideae</taxon>
        <taxon>Rosoideae incertae sedis</taxon>
        <taxon>Rubus</taxon>
    </lineage>
</organism>
<dbReference type="InterPro" id="IPR000719">
    <property type="entry name" value="Prot_kinase_dom"/>
</dbReference>
<keyword evidence="4 10" id="KW-0812">Transmembrane</keyword>
<evidence type="ECO:0000256" key="10">
    <source>
        <dbReference type="SAM" id="Phobius"/>
    </source>
</evidence>
<evidence type="ECO:0000256" key="4">
    <source>
        <dbReference type="ARBA" id="ARBA00022692"/>
    </source>
</evidence>
<keyword evidence="5 11" id="KW-0732">Signal</keyword>
<dbReference type="InterPro" id="IPR032675">
    <property type="entry name" value="LRR_dom_sf"/>
</dbReference>
<comment type="caution">
    <text evidence="13">The sequence shown here is derived from an EMBL/GenBank/DDBJ whole genome shotgun (WGS) entry which is preliminary data.</text>
</comment>
<dbReference type="InterPro" id="IPR001611">
    <property type="entry name" value="Leu-rich_rpt"/>
</dbReference>
<evidence type="ECO:0000256" key="3">
    <source>
        <dbReference type="ARBA" id="ARBA00022614"/>
    </source>
</evidence>
<feature type="chain" id="PRO_5043665663" description="Protein kinase domain-containing protein" evidence="11">
    <location>
        <begin position="28"/>
        <end position="644"/>
    </location>
</feature>
<dbReference type="Pfam" id="PF07714">
    <property type="entry name" value="PK_Tyr_Ser-Thr"/>
    <property type="match status" value="1"/>
</dbReference>
<dbReference type="Pfam" id="PF08263">
    <property type="entry name" value="LRRNT_2"/>
    <property type="match status" value="1"/>
</dbReference>
<comment type="subcellular location">
    <subcellularLocation>
        <location evidence="1">Membrane</location>
        <topology evidence="1">Single-pass membrane protein</topology>
    </subcellularLocation>
</comment>
<dbReference type="GO" id="GO:0004672">
    <property type="term" value="F:protein kinase activity"/>
    <property type="evidence" value="ECO:0007669"/>
    <property type="project" value="InterPro"/>
</dbReference>
<dbReference type="Gene3D" id="1.10.510.10">
    <property type="entry name" value="Transferase(Phosphotransferase) domain 1"/>
    <property type="match status" value="1"/>
</dbReference>
<gene>
    <name evidence="13" type="ORF">M0R45_012186</name>
</gene>
<dbReference type="Gene3D" id="3.30.200.20">
    <property type="entry name" value="Phosphorylase Kinase, domain 1"/>
    <property type="match status" value="1"/>
</dbReference>
<evidence type="ECO:0000256" key="2">
    <source>
        <dbReference type="ARBA" id="ARBA00022553"/>
    </source>
</evidence>
<evidence type="ECO:0000313" key="13">
    <source>
        <dbReference type="EMBL" id="KAK9946739.1"/>
    </source>
</evidence>
<evidence type="ECO:0000259" key="12">
    <source>
        <dbReference type="PROSITE" id="PS50011"/>
    </source>
</evidence>
<dbReference type="InterPro" id="IPR046959">
    <property type="entry name" value="PRK1-6/SRF4-like"/>
</dbReference>
<proteinExistence type="predicted"/>
<dbReference type="PROSITE" id="PS51257">
    <property type="entry name" value="PROKAR_LIPOPROTEIN"/>
    <property type="match status" value="1"/>
</dbReference>
<dbReference type="SUPFAM" id="SSF52058">
    <property type="entry name" value="L domain-like"/>
    <property type="match status" value="1"/>
</dbReference>
<keyword evidence="8 10" id="KW-0472">Membrane</keyword>
<dbReference type="AlphaFoldDB" id="A0AAW1YEX7"/>
<dbReference type="FunFam" id="1.10.510.10:FF:000480">
    <property type="entry name" value="Pollen receptor-like kinase 1"/>
    <property type="match status" value="1"/>
</dbReference>
<evidence type="ECO:0000256" key="5">
    <source>
        <dbReference type="ARBA" id="ARBA00022729"/>
    </source>
</evidence>
<evidence type="ECO:0000256" key="7">
    <source>
        <dbReference type="ARBA" id="ARBA00022989"/>
    </source>
</evidence>
<sequence length="644" mass="71420">MARNKAAYDHWLFVLCVLVFAMSSCYATDADTLIKFKNSLSDTSALDNWNASTNPCNASQSNWAGVRCRDGSVFGLALMNMSLAGLIDIDTLSELPALRTISFINNSFGGPLPSVKKLGSLLSLYFSENHFSGDIPDDAFGGMGDSLKKVYLAKNAFTGKIPSSLVALPKLSELDLGDNQFSGRIPNFQQQGWKVMNLANNRLEGRIPSSLRNLNATEFTGNKGLCGPPLGKCKSSRKRVILIIAIIVVSVASLLCALWTFILIRGSRARRASLAQSAQEEKAQKKTTAEKTRGVLEVQLPDPEEDNEYKREEKGGELCFVRKDRERFEVQELLRAPAEVLGSGSFGSSYKAGLLSGSMVVKRFRDMNKVGKDDFYDHMTRLGRLSHPNLLPLVAFYYMKEEKLLVHDFVLNGSLASHLHGKRAPGQPGLDWPTRLMIIKGVARGIGYLYKEFPGLVVPHGHLKSSNVLLDHNLNPLLAEYALIPVINKDHAHKLMAAYKSPEFSQTGRTSKKTDVWSLGILIFEMLTGKFPANYLQQGRRANADLASWVNSVVREEWTGEVFDKDMKGTKNGEGEMLKLLRIGMCCCESSVEGRWDWREAVDKINELKERDSEEEDYSSYASDGDVYSSRAVTDDDFSFSVAA</sequence>
<name>A0AAW1YEX7_RUBAR</name>
<evidence type="ECO:0000256" key="11">
    <source>
        <dbReference type="SAM" id="SignalP"/>
    </source>
</evidence>
<keyword evidence="6" id="KW-0677">Repeat</keyword>
<feature type="domain" description="Protein kinase" evidence="12">
    <location>
        <begin position="335"/>
        <end position="644"/>
    </location>
</feature>
<dbReference type="EMBL" id="JBEDUW010000002">
    <property type="protein sequence ID" value="KAK9946739.1"/>
    <property type="molecule type" value="Genomic_DNA"/>
</dbReference>
<dbReference type="Pfam" id="PF00560">
    <property type="entry name" value="LRR_1"/>
    <property type="match status" value="2"/>
</dbReference>
<dbReference type="Proteomes" id="UP001457282">
    <property type="component" value="Unassembled WGS sequence"/>
</dbReference>
<feature type="transmembrane region" description="Helical" evidence="10">
    <location>
        <begin position="240"/>
        <end position="264"/>
    </location>
</feature>
<dbReference type="InterPro" id="IPR013210">
    <property type="entry name" value="LRR_N_plant-typ"/>
</dbReference>
<protein>
    <recommendedName>
        <fullName evidence="12">Protein kinase domain-containing protein</fullName>
    </recommendedName>
</protein>
<accession>A0AAW1YEX7</accession>
<dbReference type="PROSITE" id="PS50011">
    <property type="entry name" value="PROTEIN_KINASE_DOM"/>
    <property type="match status" value="1"/>
</dbReference>
<keyword evidence="14" id="KW-1185">Reference proteome</keyword>
<dbReference type="PANTHER" id="PTHR48007:SF67">
    <property type="entry name" value="POLLEN RECEPTOR-LIKE KINASE 1"/>
    <property type="match status" value="1"/>
</dbReference>
<dbReference type="Gene3D" id="3.80.10.10">
    <property type="entry name" value="Ribonuclease Inhibitor"/>
    <property type="match status" value="2"/>
</dbReference>
<evidence type="ECO:0000256" key="1">
    <source>
        <dbReference type="ARBA" id="ARBA00004167"/>
    </source>
</evidence>
<dbReference type="GO" id="GO:0016020">
    <property type="term" value="C:membrane"/>
    <property type="evidence" value="ECO:0007669"/>
    <property type="project" value="UniProtKB-SubCell"/>
</dbReference>
<keyword evidence="7 10" id="KW-1133">Transmembrane helix</keyword>
<evidence type="ECO:0000256" key="6">
    <source>
        <dbReference type="ARBA" id="ARBA00022737"/>
    </source>
</evidence>
<reference evidence="13 14" key="1">
    <citation type="journal article" date="2023" name="G3 (Bethesda)">
        <title>A chromosome-length genome assembly and annotation of blackberry (Rubus argutus, cv. 'Hillquist').</title>
        <authorList>
            <person name="Bruna T."/>
            <person name="Aryal R."/>
            <person name="Dudchenko O."/>
            <person name="Sargent D.J."/>
            <person name="Mead D."/>
            <person name="Buti M."/>
            <person name="Cavallini A."/>
            <person name="Hytonen T."/>
            <person name="Andres J."/>
            <person name="Pham M."/>
            <person name="Weisz D."/>
            <person name="Mascagni F."/>
            <person name="Usai G."/>
            <person name="Natali L."/>
            <person name="Bassil N."/>
            <person name="Fernandez G.E."/>
            <person name="Lomsadze A."/>
            <person name="Armour M."/>
            <person name="Olukolu B."/>
            <person name="Poorten T."/>
            <person name="Britton C."/>
            <person name="Davik J."/>
            <person name="Ashrafi H."/>
            <person name="Aiden E.L."/>
            <person name="Borodovsky M."/>
            <person name="Worthington M."/>
        </authorList>
    </citation>
    <scope>NUCLEOTIDE SEQUENCE [LARGE SCALE GENOMIC DNA]</scope>
    <source>
        <strain evidence="13">PI 553951</strain>
    </source>
</reference>
<dbReference type="InterPro" id="IPR001245">
    <property type="entry name" value="Ser-Thr/Tyr_kinase_cat_dom"/>
</dbReference>
<keyword evidence="3" id="KW-0433">Leucine-rich repeat</keyword>